<proteinExistence type="inferred from homology"/>
<protein>
    <submittedName>
        <fullName evidence="5">Transcriptional regulator</fullName>
    </submittedName>
</protein>
<dbReference type="AlphaFoldDB" id="M9LHM7"/>
<reference evidence="5 6" key="1">
    <citation type="submission" date="2012-10" db="EMBL/GenBank/DDBJ databases">
        <title>Draft Genome Sequence of Paenibacillus popilliae ATCC 14706T.</title>
        <authorList>
            <person name="Iiyama K."/>
            <person name="Mori K."/>
            <person name="Mon H."/>
            <person name="Chieda Y."/>
            <person name="Lee J.M."/>
            <person name="Kusakabe T."/>
            <person name="Tashiro K."/>
            <person name="Asano S."/>
            <person name="Yasunaga-Aoki C."/>
            <person name="Shimizu S."/>
        </authorList>
    </citation>
    <scope>NUCLEOTIDE SEQUENCE [LARGE SCALE GENOMIC DNA]</scope>
    <source>
        <strain evidence="5 6">ATCC 14706</strain>
    </source>
</reference>
<keyword evidence="3" id="KW-0812">Transmembrane</keyword>
<keyword evidence="3" id="KW-0472">Membrane</keyword>
<evidence type="ECO:0000256" key="3">
    <source>
        <dbReference type="SAM" id="Phobius"/>
    </source>
</evidence>
<sequence>MNAPELTPPFTAPPDAERTYQMIKTYWKHAFVVLLVLFIGSVGYYVWAMYNSLNSLQKPPDQSRFAPVVNKLPEPKEVEPPKWEGSERVNILLLGGDSREMKPDEVPRSDSLLLASFDPATNKAHLLSILRDTHVDIPGFGKDRINAALAYGGPELAMKTVGNLTGLDIQYYVYTDFQGFIQLIDAIGGVELDVEKDMKYTSKADNHEFDIDLRKGMQILSGESALMYVRFRYDAMSDFARTKRQRELLTAVAAKLKSAWSIIQLPALIHKVAPYVETNLTADDLIKLAVLGYDSTIGPSHQLPPMDNVADRMVNQSAVLQVLDHDRLKQYIQDALNDKIDDSPSGENNDNKGDSSP</sequence>
<evidence type="ECO:0000259" key="4">
    <source>
        <dbReference type="Pfam" id="PF03816"/>
    </source>
</evidence>
<dbReference type="Gene3D" id="3.40.630.190">
    <property type="entry name" value="LCP protein"/>
    <property type="match status" value="1"/>
</dbReference>
<dbReference type="EMBL" id="BALG01000093">
    <property type="protein sequence ID" value="GAC42375.1"/>
    <property type="molecule type" value="Genomic_DNA"/>
</dbReference>
<feature type="domain" description="Cell envelope-related transcriptional attenuator" evidence="4">
    <location>
        <begin position="108"/>
        <end position="257"/>
    </location>
</feature>
<dbReference type="RefSeq" id="WP_006285799.1">
    <property type="nucleotide sequence ID" value="NZ_BALG01000093.1"/>
</dbReference>
<feature type="transmembrane region" description="Helical" evidence="3">
    <location>
        <begin position="30"/>
        <end position="50"/>
    </location>
</feature>
<evidence type="ECO:0000256" key="2">
    <source>
        <dbReference type="SAM" id="MobiDB-lite"/>
    </source>
</evidence>
<evidence type="ECO:0000313" key="5">
    <source>
        <dbReference type="EMBL" id="GAC42375.1"/>
    </source>
</evidence>
<dbReference type="PANTHER" id="PTHR33392">
    <property type="entry name" value="POLYISOPRENYL-TEICHOIC ACID--PEPTIDOGLYCAN TEICHOIC ACID TRANSFERASE TAGU"/>
    <property type="match status" value="1"/>
</dbReference>
<evidence type="ECO:0000256" key="1">
    <source>
        <dbReference type="ARBA" id="ARBA00006068"/>
    </source>
</evidence>
<dbReference type="NCBIfam" id="TIGR00350">
    <property type="entry name" value="lytR_cpsA_psr"/>
    <property type="match status" value="1"/>
</dbReference>
<accession>M9LHM7</accession>
<dbReference type="Pfam" id="PF03816">
    <property type="entry name" value="LytR_cpsA_psr"/>
    <property type="match status" value="1"/>
</dbReference>
<feature type="region of interest" description="Disordered" evidence="2">
    <location>
        <begin position="336"/>
        <end position="357"/>
    </location>
</feature>
<evidence type="ECO:0000313" key="6">
    <source>
        <dbReference type="Proteomes" id="UP000029453"/>
    </source>
</evidence>
<comment type="caution">
    <text evidence="5">The sequence shown here is derived from an EMBL/GenBank/DDBJ whole genome shotgun (WGS) entry which is preliminary data.</text>
</comment>
<keyword evidence="3" id="KW-1133">Transmembrane helix</keyword>
<gene>
    <name evidence="5" type="ORF">PPOP_1732</name>
</gene>
<organism evidence="5 6">
    <name type="scientific">Paenibacillus popilliae ATCC 14706</name>
    <dbReference type="NCBI Taxonomy" id="1212764"/>
    <lineage>
        <taxon>Bacteria</taxon>
        <taxon>Bacillati</taxon>
        <taxon>Bacillota</taxon>
        <taxon>Bacilli</taxon>
        <taxon>Bacillales</taxon>
        <taxon>Paenibacillaceae</taxon>
        <taxon>Paenibacillus</taxon>
    </lineage>
</organism>
<comment type="similarity">
    <text evidence="1">Belongs to the LytR/CpsA/Psr (LCP) family.</text>
</comment>
<dbReference type="InterPro" id="IPR050922">
    <property type="entry name" value="LytR/CpsA/Psr_CW_biosynth"/>
</dbReference>
<dbReference type="InterPro" id="IPR004474">
    <property type="entry name" value="LytR_CpsA_psr"/>
</dbReference>
<dbReference type="PANTHER" id="PTHR33392:SF6">
    <property type="entry name" value="POLYISOPRENYL-TEICHOIC ACID--PEPTIDOGLYCAN TEICHOIC ACID TRANSFERASE TAGU"/>
    <property type="match status" value="1"/>
</dbReference>
<name>M9LHM7_PAEPP</name>
<keyword evidence="6" id="KW-1185">Reference proteome</keyword>
<dbReference type="Proteomes" id="UP000029453">
    <property type="component" value="Unassembled WGS sequence"/>
</dbReference>